<dbReference type="EMBL" id="JBHSLU010000161">
    <property type="protein sequence ID" value="MFC5509266.1"/>
    <property type="molecule type" value="Genomic_DNA"/>
</dbReference>
<accession>A0ABW0P9C5</accession>
<dbReference type="RefSeq" id="WP_377818021.1">
    <property type="nucleotide sequence ID" value="NZ_JBHSLU010000161.1"/>
</dbReference>
<sequence>MARDPHLLPDNARPLEIALSLATALGPDIDEAVVELRGIKLRNPPPSYLPYLIYEYGLGELTPYLPNLYELIEDGIDWQRIRGTPAAVAQALGWIGYEGEIEDPSIRRWRWNLFQLALDRVRDDEIDLGRIEGVAQLSVPVRSYFWRGYHGYDVRNLEFGWKRWGDSIWGGYSGVRLPGGQAKWSYGRSYSVDHALTDDELEDLEVYLPPAGSEPLGWGAFPWPAAPWTDSAARARSVAMLEALDIGTAWVAFKDADGDVIGYRRARACHPVTQGASGTYTIGGTGFTPAASGATILYIEALTGFGDGYGHTAASVSFMVRGEPSSGYPPGALWLPPGALVSASPPLAETQVNIEFGRTVRERVSVALRF</sequence>
<dbReference type="Pfam" id="PF09684">
    <property type="entry name" value="Tail_P2_I"/>
    <property type="match status" value="1"/>
</dbReference>
<keyword evidence="2" id="KW-1185">Reference proteome</keyword>
<dbReference type="Proteomes" id="UP001596060">
    <property type="component" value="Unassembled WGS sequence"/>
</dbReference>
<reference evidence="2" key="1">
    <citation type="journal article" date="2019" name="Int. J. Syst. Evol. Microbiol.">
        <title>The Global Catalogue of Microorganisms (GCM) 10K type strain sequencing project: providing services to taxonomists for standard genome sequencing and annotation.</title>
        <authorList>
            <consortium name="The Broad Institute Genomics Platform"/>
            <consortium name="The Broad Institute Genome Sequencing Center for Infectious Disease"/>
            <person name="Wu L."/>
            <person name="Ma J."/>
        </authorList>
    </citation>
    <scope>NUCLEOTIDE SEQUENCE [LARGE SCALE GENOMIC DNA]</scope>
    <source>
        <strain evidence="2">CCUG 43117</strain>
    </source>
</reference>
<organism evidence="1 2">
    <name type="scientific">Bosea massiliensis</name>
    <dbReference type="NCBI Taxonomy" id="151419"/>
    <lineage>
        <taxon>Bacteria</taxon>
        <taxon>Pseudomonadati</taxon>
        <taxon>Pseudomonadota</taxon>
        <taxon>Alphaproteobacteria</taxon>
        <taxon>Hyphomicrobiales</taxon>
        <taxon>Boseaceae</taxon>
        <taxon>Bosea</taxon>
    </lineage>
</organism>
<proteinExistence type="predicted"/>
<name>A0ABW0P9C5_9HYPH</name>
<comment type="caution">
    <text evidence="1">The sequence shown here is derived from an EMBL/GenBank/DDBJ whole genome shotgun (WGS) entry which is preliminary data.</text>
</comment>
<protein>
    <submittedName>
        <fullName evidence="1">Phage tail protein</fullName>
    </submittedName>
</protein>
<evidence type="ECO:0000313" key="2">
    <source>
        <dbReference type="Proteomes" id="UP001596060"/>
    </source>
</evidence>
<dbReference type="InterPro" id="IPR006521">
    <property type="entry name" value="Tail_protein_I"/>
</dbReference>
<evidence type="ECO:0000313" key="1">
    <source>
        <dbReference type="EMBL" id="MFC5509266.1"/>
    </source>
</evidence>
<gene>
    <name evidence="1" type="ORF">ACFPN9_29055</name>
</gene>